<dbReference type="EMBL" id="FOHJ01000009">
    <property type="protein sequence ID" value="SET84600.1"/>
    <property type="molecule type" value="Genomic_DNA"/>
</dbReference>
<keyword evidence="6 9" id="KW-0456">Lyase</keyword>
<evidence type="ECO:0000313" key="15">
    <source>
        <dbReference type="Proteomes" id="UP000199095"/>
    </source>
</evidence>
<comment type="subunit">
    <text evidence="3 9">Homodimer.</text>
</comment>
<dbReference type="SMART" id="SM00934">
    <property type="entry name" value="OMPdecase"/>
    <property type="match status" value="1"/>
</dbReference>
<reference evidence="15" key="1">
    <citation type="submission" date="2016-10" db="EMBL/GenBank/DDBJ databases">
        <authorList>
            <person name="Varghese N."/>
            <person name="Submissions S."/>
        </authorList>
    </citation>
    <scope>NUCLEOTIDE SEQUENCE [LARGE SCALE GENOMIC DNA]</scope>
    <source>
        <strain evidence="15">CGMCC 1.3566</strain>
    </source>
</reference>
<dbReference type="AlphaFoldDB" id="A0A1I0HN84"/>
<dbReference type="SUPFAM" id="SSF51366">
    <property type="entry name" value="Ribulose-phoshate binding barrel"/>
    <property type="match status" value="1"/>
</dbReference>
<comment type="function">
    <text evidence="1 9">Catalyzes the decarboxylation of orotidine 5'-monophosphate (OMP) to uridine 5'-monophosphate (UMP).</text>
</comment>
<evidence type="ECO:0000256" key="11">
    <source>
        <dbReference type="PIRSR" id="PIRSR614732-2"/>
    </source>
</evidence>
<dbReference type="RefSeq" id="WP_093136418.1">
    <property type="nucleotide sequence ID" value="NZ_FOHJ01000009.1"/>
</dbReference>
<dbReference type="GO" id="GO:0006207">
    <property type="term" value="P:'de novo' pyrimidine nucleobase biosynthetic process"/>
    <property type="evidence" value="ECO:0007669"/>
    <property type="project" value="InterPro"/>
</dbReference>
<comment type="catalytic activity">
    <reaction evidence="7 9 12">
        <text>orotidine 5'-phosphate + H(+) = UMP + CO2</text>
        <dbReference type="Rhea" id="RHEA:11596"/>
        <dbReference type="ChEBI" id="CHEBI:15378"/>
        <dbReference type="ChEBI" id="CHEBI:16526"/>
        <dbReference type="ChEBI" id="CHEBI:57538"/>
        <dbReference type="ChEBI" id="CHEBI:57865"/>
        <dbReference type="EC" id="4.1.1.23"/>
    </reaction>
</comment>
<feature type="active site" description="For OMPdecase activity" evidence="10">
    <location>
        <position position="59"/>
    </location>
</feature>
<dbReference type="InterPro" id="IPR018089">
    <property type="entry name" value="OMPdecase_AS"/>
</dbReference>
<dbReference type="CDD" id="cd04725">
    <property type="entry name" value="OMP_decarboxylase_like"/>
    <property type="match status" value="1"/>
</dbReference>
<feature type="binding site" evidence="9 11">
    <location>
        <position position="213"/>
    </location>
    <ligand>
        <name>substrate</name>
    </ligand>
</feature>
<evidence type="ECO:0000256" key="9">
    <source>
        <dbReference type="HAMAP-Rule" id="MF_01200"/>
    </source>
</evidence>
<dbReference type="InterPro" id="IPR013785">
    <property type="entry name" value="Aldolase_TIM"/>
</dbReference>
<dbReference type="InterPro" id="IPR011060">
    <property type="entry name" value="RibuloseP-bd_barrel"/>
</dbReference>
<dbReference type="Pfam" id="PF00215">
    <property type="entry name" value="OMPdecase"/>
    <property type="match status" value="1"/>
</dbReference>
<dbReference type="OrthoDB" id="9806203at2"/>
<comment type="pathway">
    <text evidence="2 9 12">Pyrimidine metabolism; UMP biosynthesis via de novo pathway; UMP from orotate: step 2/2.</text>
</comment>
<comment type="similarity">
    <text evidence="8 9">Belongs to the OMP decarboxylase family. Type 1 subfamily.</text>
</comment>
<dbReference type="Proteomes" id="UP000199095">
    <property type="component" value="Unassembled WGS sequence"/>
</dbReference>
<keyword evidence="5 9" id="KW-0665">Pyrimidine biosynthesis</keyword>
<feature type="domain" description="Orotidine 5'-phosphate decarboxylase" evidence="13">
    <location>
        <begin position="4"/>
        <end position="229"/>
    </location>
</feature>
<feature type="active site" description="For OMPdecase activity" evidence="10">
    <location>
        <position position="61"/>
    </location>
</feature>
<keyword evidence="15" id="KW-1185">Reference proteome</keyword>
<organism evidence="14 15">
    <name type="scientific">Salinibacillus kushneri</name>
    <dbReference type="NCBI Taxonomy" id="237682"/>
    <lineage>
        <taxon>Bacteria</taxon>
        <taxon>Bacillati</taxon>
        <taxon>Bacillota</taxon>
        <taxon>Bacilli</taxon>
        <taxon>Bacillales</taxon>
        <taxon>Bacillaceae</taxon>
        <taxon>Salinibacillus</taxon>
    </lineage>
</organism>
<dbReference type="InterPro" id="IPR001754">
    <property type="entry name" value="OMPdeCOase_dom"/>
</dbReference>
<feature type="binding site" evidence="9 11">
    <location>
        <position position="193"/>
    </location>
    <ligand>
        <name>substrate</name>
    </ligand>
</feature>
<gene>
    <name evidence="9" type="primary">pyrF</name>
    <name evidence="14" type="ORF">SAMN05421676_10956</name>
</gene>
<feature type="active site" description="For OMPdecase activity" evidence="10">
    <location>
        <position position="64"/>
    </location>
</feature>
<name>A0A1I0HN84_9BACI</name>
<evidence type="ECO:0000256" key="12">
    <source>
        <dbReference type="RuleBase" id="RU000512"/>
    </source>
</evidence>
<evidence type="ECO:0000256" key="4">
    <source>
        <dbReference type="ARBA" id="ARBA00022793"/>
    </source>
</evidence>
<protein>
    <recommendedName>
        <fullName evidence="9">Orotidine 5'-phosphate decarboxylase</fullName>
        <ecNumber evidence="9">4.1.1.23</ecNumber>
    </recommendedName>
    <alternativeName>
        <fullName evidence="9">OMP decarboxylase</fullName>
        <shortName evidence="9">OMPDCase</shortName>
        <shortName evidence="9">OMPdecase</shortName>
    </alternativeName>
</protein>
<feature type="binding site" evidence="9 11">
    <location>
        <position position="184"/>
    </location>
    <ligand>
        <name>substrate</name>
    </ligand>
</feature>
<dbReference type="Gene3D" id="3.20.20.70">
    <property type="entry name" value="Aldolase class I"/>
    <property type="match status" value="1"/>
</dbReference>
<evidence type="ECO:0000313" key="14">
    <source>
        <dbReference type="EMBL" id="SET84600.1"/>
    </source>
</evidence>
<dbReference type="STRING" id="237682.SAMN05421676_10956"/>
<evidence type="ECO:0000256" key="2">
    <source>
        <dbReference type="ARBA" id="ARBA00004861"/>
    </source>
</evidence>
<accession>A0A1I0HN84</accession>
<evidence type="ECO:0000256" key="5">
    <source>
        <dbReference type="ARBA" id="ARBA00022975"/>
    </source>
</evidence>
<feature type="binding site" evidence="9">
    <location>
        <begin position="59"/>
        <end position="68"/>
    </location>
    <ligand>
        <name>substrate</name>
    </ligand>
</feature>
<dbReference type="FunFam" id="3.20.20.70:FF:000015">
    <property type="entry name" value="Orotidine 5'-phosphate decarboxylase"/>
    <property type="match status" value="1"/>
</dbReference>
<feature type="binding site" evidence="9 11">
    <location>
        <position position="10"/>
    </location>
    <ligand>
        <name>substrate</name>
    </ligand>
</feature>
<dbReference type="GO" id="GO:0004590">
    <property type="term" value="F:orotidine-5'-phosphate decarboxylase activity"/>
    <property type="evidence" value="ECO:0007669"/>
    <property type="project" value="UniProtKB-UniRule"/>
</dbReference>
<feature type="binding site" evidence="9 11">
    <location>
        <position position="214"/>
    </location>
    <ligand>
        <name>substrate</name>
    </ligand>
</feature>
<dbReference type="PANTHER" id="PTHR32119">
    <property type="entry name" value="OROTIDINE 5'-PHOSPHATE DECARBOXYLASE"/>
    <property type="match status" value="1"/>
</dbReference>
<proteinExistence type="inferred from homology"/>
<dbReference type="PANTHER" id="PTHR32119:SF2">
    <property type="entry name" value="OROTIDINE 5'-PHOSPHATE DECARBOXYLASE"/>
    <property type="match status" value="1"/>
</dbReference>
<evidence type="ECO:0000256" key="10">
    <source>
        <dbReference type="PIRSR" id="PIRSR614732-1"/>
    </source>
</evidence>
<dbReference type="GO" id="GO:0044205">
    <property type="term" value="P:'de novo' UMP biosynthetic process"/>
    <property type="evidence" value="ECO:0007669"/>
    <property type="project" value="UniProtKB-UniRule"/>
</dbReference>
<dbReference type="GO" id="GO:0005829">
    <property type="term" value="C:cytosol"/>
    <property type="evidence" value="ECO:0007669"/>
    <property type="project" value="TreeGrafter"/>
</dbReference>
<evidence type="ECO:0000256" key="3">
    <source>
        <dbReference type="ARBA" id="ARBA00011738"/>
    </source>
</evidence>
<dbReference type="InterPro" id="IPR047596">
    <property type="entry name" value="OMPdecase_bac"/>
</dbReference>
<feature type="active site" description="Proton donor" evidence="9">
    <location>
        <position position="61"/>
    </location>
</feature>
<evidence type="ECO:0000256" key="8">
    <source>
        <dbReference type="ARBA" id="ARBA00061012"/>
    </source>
</evidence>
<evidence type="ECO:0000256" key="6">
    <source>
        <dbReference type="ARBA" id="ARBA00023239"/>
    </source>
</evidence>
<dbReference type="PROSITE" id="PS00156">
    <property type="entry name" value="OMPDECASE"/>
    <property type="match status" value="1"/>
</dbReference>
<dbReference type="HAMAP" id="MF_01200_B">
    <property type="entry name" value="OMPdecase_type1_B"/>
    <property type="match status" value="1"/>
</dbReference>
<dbReference type="UniPathway" id="UPA00070">
    <property type="reaction ID" value="UER00120"/>
</dbReference>
<keyword evidence="4 9" id="KW-0210">Decarboxylase</keyword>
<feature type="binding site" evidence="9 11">
    <location>
        <position position="32"/>
    </location>
    <ligand>
        <name>substrate</name>
    </ligand>
</feature>
<dbReference type="EC" id="4.1.1.23" evidence="9"/>
<sequence>MNKPVYLALDFQTLSEATAFLQNNELQGVPVKVGMELFYREGPKVIEELKKNEHPIFLDLKLHDIPNTVKSAMKNLASIGVDIVNVHTAGGLHMMTAAKEGLDRGTNANVKPPLLLAVTQLTSTDEKMLNRELGISWSMNRTIEEYAALACQSGVDGVICSVHEVPLIKKACGRAFLTCTPGIRFDDDRLEDQKRVATPRDAKQRGSDMIVMGRSITRAIHPKKQYERVVKEWKDE</sequence>
<dbReference type="InterPro" id="IPR014732">
    <property type="entry name" value="OMPdecase"/>
</dbReference>
<dbReference type="NCBIfam" id="TIGR01740">
    <property type="entry name" value="pyrF"/>
    <property type="match status" value="1"/>
</dbReference>
<evidence type="ECO:0000256" key="1">
    <source>
        <dbReference type="ARBA" id="ARBA00002356"/>
    </source>
</evidence>
<dbReference type="NCBIfam" id="NF001273">
    <property type="entry name" value="PRK00230.1"/>
    <property type="match status" value="1"/>
</dbReference>
<evidence type="ECO:0000259" key="13">
    <source>
        <dbReference type="SMART" id="SM00934"/>
    </source>
</evidence>
<evidence type="ECO:0000256" key="7">
    <source>
        <dbReference type="ARBA" id="ARBA00049157"/>
    </source>
</evidence>
<feature type="binding site" evidence="9 11">
    <location>
        <position position="122"/>
    </location>
    <ligand>
        <name>substrate</name>
    </ligand>
</feature>